<dbReference type="OrthoDB" id="5979581at2759"/>
<comment type="catalytic activity">
    <reaction evidence="7">
        <text>L-threonyl-[protein] + ATP = O-phospho-L-threonyl-[protein] + ADP + H(+)</text>
        <dbReference type="Rhea" id="RHEA:46608"/>
        <dbReference type="Rhea" id="RHEA-COMP:11060"/>
        <dbReference type="Rhea" id="RHEA-COMP:11605"/>
        <dbReference type="ChEBI" id="CHEBI:15378"/>
        <dbReference type="ChEBI" id="CHEBI:30013"/>
        <dbReference type="ChEBI" id="CHEBI:30616"/>
        <dbReference type="ChEBI" id="CHEBI:61977"/>
        <dbReference type="ChEBI" id="CHEBI:456216"/>
        <dbReference type="EC" id="2.7.11.1"/>
    </reaction>
</comment>
<evidence type="ECO:0000256" key="8">
    <source>
        <dbReference type="ARBA" id="ARBA00048679"/>
    </source>
</evidence>
<reference evidence="10" key="2">
    <citation type="submission" date="2020-05" db="EMBL/GenBank/DDBJ databases">
        <authorList>
            <person name="Kim H.-S."/>
            <person name="Proctor R.H."/>
            <person name="Brown D.W."/>
        </authorList>
    </citation>
    <scope>NUCLEOTIDE SEQUENCE</scope>
    <source>
        <strain evidence="10">NRRL 22465</strain>
    </source>
</reference>
<reference evidence="10" key="1">
    <citation type="journal article" date="2020" name="BMC Genomics">
        <title>Correction to: Identification and distribution of gene clusters required for synthesis of sphingolipid metabolism inhibitors in diverse species of the filamentous fungus Fusarium.</title>
        <authorList>
            <person name="Kim H.S."/>
            <person name="Lohmar J.M."/>
            <person name="Busman M."/>
            <person name="Brown D.W."/>
            <person name="Naumann T.A."/>
            <person name="Divon H.H."/>
            <person name="Lysoe E."/>
            <person name="Uhlig S."/>
            <person name="Proctor R.H."/>
        </authorList>
    </citation>
    <scope>NUCLEOTIDE SEQUENCE</scope>
    <source>
        <strain evidence="10">NRRL 22465</strain>
    </source>
</reference>
<dbReference type="EMBL" id="JABEYC010000465">
    <property type="protein sequence ID" value="KAF4977038.1"/>
    <property type="molecule type" value="Genomic_DNA"/>
</dbReference>
<gene>
    <name evidence="10" type="ORF">FZEAL_6400</name>
</gene>
<dbReference type="GO" id="GO:0004674">
    <property type="term" value="F:protein serine/threonine kinase activity"/>
    <property type="evidence" value="ECO:0007669"/>
    <property type="project" value="UniProtKB-KW"/>
</dbReference>
<comment type="catalytic activity">
    <reaction evidence="8">
        <text>L-seryl-[protein] + ATP = O-phospho-L-seryl-[protein] + ADP + H(+)</text>
        <dbReference type="Rhea" id="RHEA:17989"/>
        <dbReference type="Rhea" id="RHEA-COMP:9863"/>
        <dbReference type="Rhea" id="RHEA-COMP:11604"/>
        <dbReference type="ChEBI" id="CHEBI:15378"/>
        <dbReference type="ChEBI" id="CHEBI:29999"/>
        <dbReference type="ChEBI" id="CHEBI:30616"/>
        <dbReference type="ChEBI" id="CHEBI:83421"/>
        <dbReference type="ChEBI" id="CHEBI:456216"/>
        <dbReference type="EC" id="2.7.11.1"/>
    </reaction>
</comment>
<evidence type="ECO:0000256" key="7">
    <source>
        <dbReference type="ARBA" id="ARBA00047899"/>
    </source>
</evidence>
<evidence type="ECO:0000313" key="10">
    <source>
        <dbReference type="EMBL" id="KAF4977038.1"/>
    </source>
</evidence>
<evidence type="ECO:0000259" key="9">
    <source>
        <dbReference type="PROSITE" id="PS50011"/>
    </source>
</evidence>
<dbReference type="Proteomes" id="UP000635477">
    <property type="component" value="Unassembled WGS sequence"/>
</dbReference>
<protein>
    <recommendedName>
        <fullName evidence="1">non-specific serine/threonine protein kinase</fullName>
        <ecNumber evidence="1">2.7.11.1</ecNumber>
    </recommendedName>
</protein>
<dbReference type="Pfam" id="PF00069">
    <property type="entry name" value="Pkinase"/>
    <property type="match status" value="1"/>
</dbReference>
<dbReference type="GO" id="GO:0005524">
    <property type="term" value="F:ATP binding"/>
    <property type="evidence" value="ECO:0007669"/>
    <property type="project" value="UniProtKB-KW"/>
</dbReference>
<name>A0A8H4UIR1_9HYPO</name>
<dbReference type="InterPro" id="IPR051334">
    <property type="entry name" value="SRPK"/>
</dbReference>
<comment type="caution">
    <text evidence="10">The sequence shown here is derived from an EMBL/GenBank/DDBJ whole genome shotgun (WGS) entry which is preliminary data.</text>
</comment>
<evidence type="ECO:0000313" key="11">
    <source>
        <dbReference type="Proteomes" id="UP000635477"/>
    </source>
</evidence>
<dbReference type="Gene3D" id="3.30.200.20">
    <property type="entry name" value="Phosphorylase Kinase, domain 1"/>
    <property type="match status" value="1"/>
</dbReference>
<keyword evidence="4" id="KW-0547">Nucleotide-binding</keyword>
<evidence type="ECO:0000256" key="6">
    <source>
        <dbReference type="ARBA" id="ARBA00022840"/>
    </source>
</evidence>
<dbReference type="PANTHER" id="PTHR47634">
    <property type="entry name" value="PROTEIN KINASE DOMAIN-CONTAINING PROTEIN-RELATED"/>
    <property type="match status" value="1"/>
</dbReference>
<dbReference type="SUPFAM" id="SSF56112">
    <property type="entry name" value="Protein kinase-like (PK-like)"/>
    <property type="match status" value="1"/>
</dbReference>
<evidence type="ECO:0000256" key="3">
    <source>
        <dbReference type="ARBA" id="ARBA00022679"/>
    </source>
</evidence>
<dbReference type="InterPro" id="IPR011009">
    <property type="entry name" value="Kinase-like_dom_sf"/>
</dbReference>
<keyword evidence="2" id="KW-0723">Serine/threonine-protein kinase</keyword>
<keyword evidence="6" id="KW-0067">ATP-binding</keyword>
<dbReference type="PROSITE" id="PS50011">
    <property type="entry name" value="PROTEIN_KINASE_DOM"/>
    <property type="match status" value="1"/>
</dbReference>
<dbReference type="GO" id="GO:0000245">
    <property type="term" value="P:spliceosomal complex assembly"/>
    <property type="evidence" value="ECO:0007669"/>
    <property type="project" value="TreeGrafter"/>
</dbReference>
<dbReference type="AlphaFoldDB" id="A0A8H4UIR1"/>
<proteinExistence type="predicted"/>
<dbReference type="EC" id="2.7.11.1" evidence="1"/>
<evidence type="ECO:0000256" key="4">
    <source>
        <dbReference type="ARBA" id="ARBA00022741"/>
    </source>
</evidence>
<evidence type="ECO:0000256" key="1">
    <source>
        <dbReference type="ARBA" id="ARBA00012513"/>
    </source>
</evidence>
<feature type="domain" description="Protein kinase" evidence="9">
    <location>
        <begin position="62"/>
        <end position="414"/>
    </location>
</feature>
<organism evidence="10 11">
    <name type="scientific">Fusarium zealandicum</name>
    <dbReference type="NCBI Taxonomy" id="1053134"/>
    <lineage>
        <taxon>Eukaryota</taxon>
        <taxon>Fungi</taxon>
        <taxon>Dikarya</taxon>
        <taxon>Ascomycota</taxon>
        <taxon>Pezizomycotina</taxon>
        <taxon>Sordariomycetes</taxon>
        <taxon>Hypocreomycetidae</taxon>
        <taxon>Hypocreales</taxon>
        <taxon>Nectriaceae</taxon>
        <taxon>Fusarium</taxon>
        <taxon>Fusarium staphyleae species complex</taxon>
    </lineage>
</organism>
<accession>A0A8H4UIR1</accession>
<evidence type="ECO:0000256" key="2">
    <source>
        <dbReference type="ARBA" id="ARBA00022527"/>
    </source>
</evidence>
<dbReference type="InterPro" id="IPR000719">
    <property type="entry name" value="Prot_kinase_dom"/>
</dbReference>
<dbReference type="PANTHER" id="PTHR47634:SF9">
    <property type="entry name" value="PROTEIN KINASE DOMAIN-CONTAINING PROTEIN-RELATED"/>
    <property type="match status" value="1"/>
</dbReference>
<dbReference type="Gene3D" id="1.10.510.10">
    <property type="entry name" value="Transferase(Phosphotransferase) domain 1"/>
    <property type="match status" value="1"/>
</dbReference>
<keyword evidence="3" id="KW-0808">Transferase</keyword>
<keyword evidence="5" id="KW-0418">Kinase</keyword>
<evidence type="ECO:0000256" key="5">
    <source>
        <dbReference type="ARBA" id="ARBA00022777"/>
    </source>
</evidence>
<keyword evidence="11" id="KW-1185">Reference proteome</keyword>
<dbReference type="SMART" id="SM00220">
    <property type="entry name" value="S_TKc"/>
    <property type="match status" value="1"/>
</dbReference>
<dbReference type="GO" id="GO:0050684">
    <property type="term" value="P:regulation of mRNA processing"/>
    <property type="evidence" value="ECO:0007669"/>
    <property type="project" value="TreeGrafter"/>
</dbReference>
<sequence>MFALSRTRPLYRFFKPKAIFCRSSCMTTETYHCDIDAEPLRRYRPGGYHPLGLGDILKDGRYKILHKLGWGGYSTTWAAKDQKETRYVSLKISVSDTRHSRELGILRAISSLTKDHPGWSHLHQLLDHFTLAGPNGTQDCLVLELLGPSVADVVESYYRDDRLPARLAESFTRQALQGLDCLARHGIGHGDIHTRNLAIEVPDINTLDEESFFGRLGKPEICSVSRLDGKSLASNVPSYIVRPAQFRKRDIVMLSASIKTIDFGEAFLKNDIPSTLHTPLPVRAPEVVFGDVLDSRVDLWSAGCLMFELTTGQPPFDVMMLTPPLLVQQMMGFATDRLPSRWQAKWQAMEQGLPAEDDSYALHEWLEEIYLNDDKHADFTQEDIAEVGKLISRMLKFEPSLRATASDILTDSWFERG</sequence>